<accession>A0ABU5IVS5</accession>
<dbReference type="Proteomes" id="UP001290455">
    <property type="component" value="Unassembled WGS sequence"/>
</dbReference>
<protein>
    <submittedName>
        <fullName evidence="1">Uncharacterized protein</fullName>
    </submittedName>
</protein>
<comment type="caution">
    <text evidence="1">The sequence shown here is derived from an EMBL/GenBank/DDBJ whole genome shotgun (WGS) entry which is preliminary data.</text>
</comment>
<dbReference type="EMBL" id="JAXOFX010000003">
    <property type="protein sequence ID" value="MDZ5471252.1"/>
    <property type="molecule type" value="Genomic_DNA"/>
</dbReference>
<organism evidence="1 2">
    <name type="scientific">Robertmurraya mangrovi</name>
    <dbReference type="NCBI Taxonomy" id="3098077"/>
    <lineage>
        <taxon>Bacteria</taxon>
        <taxon>Bacillati</taxon>
        <taxon>Bacillota</taxon>
        <taxon>Bacilli</taxon>
        <taxon>Bacillales</taxon>
        <taxon>Bacillaceae</taxon>
        <taxon>Robertmurraya</taxon>
    </lineage>
</organism>
<sequence>MSYQLFYTWDIPRYGGNMSAITIPNIHVTKNSNSFTDSLYAILSAKGVYSDEKFMLSALTGMAFKFVIHKRIIPSSIDMMSWEVDTKLAIERIGFYNENYCGFTNDPTFPLYQRAAIEKIKRSIDKGTAILTRSPKTIQFGVIYGYDDVDGIFYCQDRSHEGEMIPLLYQNFGILDTACWYYAIIGDHVQMNKRNLFIEAMILAVDEWETLYPCYPQTNKEYASGRLAYQYLIDALKKEDFHTFGAFHCLKTYCKSQQERALFFKEVSNEFSEVERVYEIYQKVAELYQLVEQELKATYEETVFNSKLTRNLVGIVEEALVLEEQAMDFIKRCNEEILHNRFINYYDVNGQ</sequence>
<keyword evidence="2" id="KW-1185">Reference proteome</keyword>
<name>A0ABU5IVS5_9BACI</name>
<reference evidence="1 2" key="1">
    <citation type="submission" date="2023-11" db="EMBL/GenBank/DDBJ databases">
        <title>Bacillus jintuensis, isolated from a mudflat on the Beibu Gulf coast.</title>
        <authorList>
            <person name="Li M."/>
        </authorList>
    </citation>
    <scope>NUCLEOTIDE SEQUENCE [LARGE SCALE GENOMIC DNA]</scope>
    <source>
        <strain evidence="1 2">31A1R</strain>
    </source>
</reference>
<evidence type="ECO:0000313" key="2">
    <source>
        <dbReference type="Proteomes" id="UP001290455"/>
    </source>
</evidence>
<evidence type="ECO:0000313" key="1">
    <source>
        <dbReference type="EMBL" id="MDZ5471252.1"/>
    </source>
</evidence>
<proteinExistence type="predicted"/>
<gene>
    <name evidence="1" type="ORF">SM124_05785</name>
</gene>